<gene>
    <name evidence="3" type="ORF">M2350_002025</name>
</gene>
<accession>A0ABT2ENS4</accession>
<dbReference type="InterPro" id="IPR005084">
    <property type="entry name" value="CBM6"/>
</dbReference>
<proteinExistence type="predicted"/>
<dbReference type="PROSITE" id="PS51175">
    <property type="entry name" value="CBM6"/>
    <property type="match status" value="1"/>
</dbReference>
<keyword evidence="4" id="KW-1185">Reference proteome</keyword>
<dbReference type="Proteomes" id="UP001204798">
    <property type="component" value="Unassembled WGS sequence"/>
</dbReference>
<dbReference type="SUPFAM" id="SSF49785">
    <property type="entry name" value="Galactose-binding domain-like"/>
    <property type="match status" value="1"/>
</dbReference>
<dbReference type="EMBL" id="JANUCP010000003">
    <property type="protein sequence ID" value="MCS3919612.1"/>
    <property type="molecule type" value="Genomic_DNA"/>
</dbReference>
<feature type="chain" id="PRO_5045052552" description="CBM6 domain-containing protein" evidence="1">
    <location>
        <begin position="25"/>
        <end position="867"/>
    </location>
</feature>
<evidence type="ECO:0000256" key="1">
    <source>
        <dbReference type="SAM" id="SignalP"/>
    </source>
</evidence>
<keyword evidence="1" id="KW-0732">Signal</keyword>
<dbReference type="Pfam" id="PF13229">
    <property type="entry name" value="Beta_helix"/>
    <property type="match status" value="1"/>
</dbReference>
<organism evidence="3 4">
    <name type="scientific">Candidatus Fervidibacter sacchari</name>
    <dbReference type="NCBI Taxonomy" id="1448929"/>
    <lineage>
        <taxon>Bacteria</taxon>
        <taxon>Candidatus Fervidibacterota</taxon>
        <taxon>Candidatus Fervidibacter</taxon>
    </lineage>
</organism>
<dbReference type="RefSeq" id="WP_259096206.1">
    <property type="nucleotide sequence ID" value="NZ_CP130454.1"/>
</dbReference>
<dbReference type="Gene3D" id="2.160.20.10">
    <property type="entry name" value="Single-stranded right-handed beta-helix, Pectin lyase-like"/>
    <property type="match status" value="2"/>
</dbReference>
<dbReference type="InterPro" id="IPR006626">
    <property type="entry name" value="PbH1"/>
</dbReference>
<dbReference type="PANTHER" id="PTHR36453">
    <property type="entry name" value="SECRETED PROTEIN-RELATED"/>
    <property type="match status" value="1"/>
</dbReference>
<feature type="signal peptide" evidence="1">
    <location>
        <begin position="1"/>
        <end position="24"/>
    </location>
</feature>
<dbReference type="InterPro" id="IPR008979">
    <property type="entry name" value="Galactose-bd-like_sf"/>
</dbReference>
<protein>
    <recommendedName>
        <fullName evidence="2">CBM6 domain-containing protein</fullName>
    </recommendedName>
</protein>
<evidence type="ECO:0000313" key="4">
    <source>
        <dbReference type="Proteomes" id="UP001204798"/>
    </source>
</evidence>
<dbReference type="PANTHER" id="PTHR36453:SF1">
    <property type="entry name" value="RIGHT HANDED BETA HELIX DOMAIN-CONTAINING PROTEIN"/>
    <property type="match status" value="1"/>
</dbReference>
<name>A0ABT2ENS4_9BACT</name>
<dbReference type="InterPro" id="IPR012334">
    <property type="entry name" value="Pectin_lyas_fold"/>
</dbReference>
<comment type="caution">
    <text evidence="3">The sequence shown here is derived from an EMBL/GenBank/DDBJ whole genome shotgun (WGS) entry which is preliminary data.</text>
</comment>
<dbReference type="Gene3D" id="2.60.120.260">
    <property type="entry name" value="Galactose-binding domain-like"/>
    <property type="match status" value="1"/>
</dbReference>
<feature type="domain" description="CBM6" evidence="2">
    <location>
        <begin position="170"/>
        <end position="307"/>
    </location>
</feature>
<dbReference type="SMART" id="SM00710">
    <property type="entry name" value="PbH1"/>
    <property type="match status" value="6"/>
</dbReference>
<dbReference type="InterPro" id="IPR039448">
    <property type="entry name" value="Beta_helix"/>
</dbReference>
<dbReference type="SUPFAM" id="SSF51126">
    <property type="entry name" value="Pectin lyase-like"/>
    <property type="match status" value="1"/>
</dbReference>
<evidence type="ECO:0000313" key="3">
    <source>
        <dbReference type="EMBL" id="MCS3919612.1"/>
    </source>
</evidence>
<sequence length="867" mass="97112">MKAKVIWQLLAVAGVILMTDASTAGQKEIAFYVAPNGNDSWSGMLPAPNKAKTDGPFATLQRAVEAIRELKRQQGGKLKQPVTVYLRGGTYFLGQPIVLMPEDSGNPQAPITFRAYRNEKVVISGGRRITGWKRKTVNGKPALVAELPEVREGKWFFRLLRVSNDWAIRARYPNFDPKNPLTGGWLFAQWWGESWEKGAFNVGVGNIHNVGDRLEWLVKVPASGEYLVWVRYAHNMKTFGVETMDNRTVLRVGDGEPVPLRNLLDTGSWGNFRWSLAAKVVLHEGEQKLVWENVKGGGINLDAFAFTDDPDWHPDKAIHILGWWGEFRIDPSQKGKHLLLVQAEACTKAVGKEVSVPKPSLPGSRNRIVIARDKFPDWQDWSGAEVHIFPAWGWVNAIVKVEGVDKDKCTLFVKCEQDIRPGNRFFISGVREALDAPNEWFLDTKTGELIYLPPKGLDPTKVEIVAPTMDRLFVLQGDASTNRFVEHIRFIGLTFTDTDYNAPGGYYVPADAAIWLVAARKCVIENCTFVRLGGYAVRLEQRSHENEIVGNTMTKLGGGGVIMLGETATQPYANLVAANDMSDLGLIYKHVAGVYVTTGSDNKIVHNRIHRVPRYGISLKSYGPNASSHRNIVEFNEIVDSNLETNDTGAIETLGRDMKHTGNVIRFNFIRNVVGMGTTPDGEFLTPYFTWGVYLDDYSSGTTVYGNIVVGTVLGAVCIHGGKDNIVENNIFVDGKEHQIRLQPRDDFMTGNIFRRNIIVFSDPKAVVWYSYAHTWRRDRLAECDFNLYWHTGGIDLTKVERPITPEGTFAQWQAAGFDQHSIFADPLFVDPAKNDFRLRPNSPAFRLGFKPIPVERIGPKGFKRHL</sequence>
<evidence type="ECO:0000259" key="2">
    <source>
        <dbReference type="PROSITE" id="PS51175"/>
    </source>
</evidence>
<dbReference type="InterPro" id="IPR011050">
    <property type="entry name" value="Pectin_lyase_fold/virulence"/>
</dbReference>
<reference evidence="3 4" key="1">
    <citation type="submission" date="2022-08" db="EMBL/GenBank/DDBJ databases">
        <title>Bacterial and archaeal communities from various locations to study Microbial Dark Matter (Phase II).</title>
        <authorList>
            <person name="Stepanauskas R."/>
        </authorList>
    </citation>
    <scope>NUCLEOTIDE SEQUENCE [LARGE SCALE GENOMIC DNA]</scope>
    <source>
        <strain evidence="3 4">PD1</strain>
    </source>
</reference>